<organism evidence="2 3">
    <name type="scientific">Pegethrix bostrychoides GSE-TBD4-15B</name>
    <dbReference type="NCBI Taxonomy" id="2839662"/>
    <lineage>
        <taxon>Bacteria</taxon>
        <taxon>Bacillati</taxon>
        <taxon>Cyanobacteriota</taxon>
        <taxon>Cyanophyceae</taxon>
        <taxon>Oculatellales</taxon>
        <taxon>Oculatellaceae</taxon>
        <taxon>Pegethrix</taxon>
    </lineage>
</organism>
<keyword evidence="1" id="KW-0812">Transmembrane</keyword>
<dbReference type="InterPro" id="IPR038762">
    <property type="entry name" value="ABM_predict"/>
</dbReference>
<protein>
    <submittedName>
        <fullName evidence="2">Uncharacterized protein</fullName>
    </submittedName>
</protein>
<feature type="transmembrane region" description="Helical" evidence="1">
    <location>
        <begin position="202"/>
        <end position="223"/>
    </location>
</feature>
<name>A0A951P8J8_9CYAN</name>
<proteinExistence type="predicted"/>
<keyword evidence="1" id="KW-0472">Membrane</keyword>
<evidence type="ECO:0000313" key="2">
    <source>
        <dbReference type="EMBL" id="MBW4464764.1"/>
    </source>
</evidence>
<feature type="transmembrane region" description="Helical" evidence="1">
    <location>
        <begin position="129"/>
        <end position="152"/>
    </location>
</feature>
<keyword evidence="1" id="KW-1133">Transmembrane helix</keyword>
<reference evidence="2" key="2">
    <citation type="journal article" date="2022" name="Microbiol. Resour. Announc.">
        <title>Metagenome Sequencing to Explore Phylogenomics of Terrestrial Cyanobacteria.</title>
        <authorList>
            <person name="Ward R.D."/>
            <person name="Stajich J.E."/>
            <person name="Johansen J.R."/>
            <person name="Huntemann M."/>
            <person name="Clum A."/>
            <person name="Foster B."/>
            <person name="Foster B."/>
            <person name="Roux S."/>
            <person name="Palaniappan K."/>
            <person name="Varghese N."/>
            <person name="Mukherjee S."/>
            <person name="Reddy T.B.K."/>
            <person name="Daum C."/>
            <person name="Copeland A."/>
            <person name="Chen I.A."/>
            <person name="Ivanova N.N."/>
            <person name="Kyrpides N.C."/>
            <person name="Shapiro N."/>
            <person name="Eloe-Fadrosh E.A."/>
            <person name="Pietrasiak N."/>
        </authorList>
    </citation>
    <scope>NUCLEOTIDE SEQUENCE</scope>
    <source>
        <strain evidence="2">GSE-TBD4-15B</strain>
    </source>
</reference>
<dbReference type="SUPFAM" id="SSF54909">
    <property type="entry name" value="Dimeric alpha+beta barrel"/>
    <property type="match status" value="1"/>
</dbReference>
<gene>
    <name evidence="2" type="ORF">KME07_04900</name>
</gene>
<evidence type="ECO:0000313" key="3">
    <source>
        <dbReference type="Proteomes" id="UP000707356"/>
    </source>
</evidence>
<evidence type="ECO:0000256" key="1">
    <source>
        <dbReference type="SAM" id="Phobius"/>
    </source>
</evidence>
<reference evidence="2" key="1">
    <citation type="submission" date="2021-05" db="EMBL/GenBank/DDBJ databases">
        <authorList>
            <person name="Pietrasiak N."/>
            <person name="Ward R."/>
            <person name="Stajich J.E."/>
            <person name="Kurbessoian T."/>
        </authorList>
    </citation>
    <scope>NUCLEOTIDE SEQUENCE</scope>
    <source>
        <strain evidence="2">GSE-TBD4-15B</strain>
    </source>
</reference>
<comment type="caution">
    <text evidence="2">The sequence shown here is derived from an EMBL/GenBank/DDBJ whole genome shotgun (WGS) entry which is preliminary data.</text>
</comment>
<dbReference type="Gene3D" id="3.30.70.100">
    <property type="match status" value="1"/>
</dbReference>
<dbReference type="InterPro" id="IPR011008">
    <property type="entry name" value="Dimeric_a/b-barrel"/>
</dbReference>
<dbReference type="PANTHER" id="PTHR40057:SF1">
    <property type="entry name" value="SLR1162 PROTEIN"/>
    <property type="match status" value="1"/>
</dbReference>
<dbReference type="Proteomes" id="UP000707356">
    <property type="component" value="Unassembled WGS sequence"/>
</dbReference>
<dbReference type="AlphaFoldDB" id="A0A951P8J8"/>
<dbReference type="PANTHER" id="PTHR40057">
    <property type="entry name" value="SLR1162 PROTEIN"/>
    <property type="match status" value="1"/>
</dbReference>
<dbReference type="EMBL" id="JAHHHV010000020">
    <property type="protein sequence ID" value="MBW4464764.1"/>
    <property type="molecule type" value="Genomic_DNA"/>
</dbReference>
<accession>A0A951P8J8</accession>
<feature type="transmembrane region" description="Helical" evidence="1">
    <location>
        <begin position="172"/>
        <end position="190"/>
    </location>
</feature>
<sequence length="227" mass="25898">MPAQIDDSVFYSSLVLEHIVPAAKMDSFNRWYKVMMRTVEQQSGFLRVDSCPPLECVDDVIKKYSIIHFDTVNHLKDWLASKQRLEMLESGQDIFIDYKYKSFTTGLEGWFSQQKGEQIGLGPARWKQVLSVVLGLYPLVMTQMILFSTLGFMTNWPPASAMLVNNLITSSALTYLVMPQITNLFSFWLYPVYQNQSRRTNLLGTAILIAAFGVMVFIFHQAVKANG</sequence>